<evidence type="ECO:0000313" key="4">
    <source>
        <dbReference type="Proteomes" id="UP001265259"/>
    </source>
</evidence>
<dbReference type="InterPro" id="IPR013113">
    <property type="entry name" value="SIP_FAD-bd"/>
</dbReference>
<dbReference type="Proteomes" id="UP001265259">
    <property type="component" value="Unassembled WGS sequence"/>
</dbReference>
<evidence type="ECO:0000256" key="1">
    <source>
        <dbReference type="ARBA" id="ARBA00035644"/>
    </source>
</evidence>
<dbReference type="InterPro" id="IPR039374">
    <property type="entry name" value="SIP_fam"/>
</dbReference>
<feature type="domain" description="FAD-binding FR-type" evidence="2">
    <location>
        <begin position="12"/>
        <end position="133"/>
    </location>
</feature>
<dbReference type="Gene3D" id="2.40.30.10">
    <property type="entry name" value="Translation factors"/>
    <property type="match status" value="1"/>
</dbReference>
<name>A0ABU3DEK9_9RHOB</name>
<gene>
    <name evidence="3" type="ORF">RM543_04760</name>
</gene>
<dbReference type="InterPro" id="IPR017927">
    <property type="entry name" value="FAD-bd_FR_type"/>
</dbReference>
<accession>A0ABU3DEK9</accession>
<dbReference type="Pfam" id="PF04954">
    <property type="entry name" value="SIP"/>
    <property type="match status" value="1"/>
</dbReference>
<dbReference type="PANTHER" id="PTHR30157:SF0">
    <property type="entry name" value="NADPH-DEPENDENT FERRIC-CHELATE REDUCTASE"/>
    <property type="match status" value="1"/>
</dbReference>
<keyword evidence="4" id="KW-1185">Reference proteome</keyword>
<comment type="similarity">
    <text evidence="1">Belongs to the SIP oxidoreductase family.</text>
</comment>
<dbReference type="RefSeq" id="WP_311689735.1">
    <property type="nucleotide sequence ID" value="NZ_JAVRHL010000001.1"/>
</dbReference>
<dbReference type="PROSITE" id="PS51384">
    <property type="entry name" value="FAD_FR"/>
    <property type="match status" value="1"/>
</dbReference>
<dbReference type="InterPro" id="IPR007037">
    <property type="entry name" value="SIP_rossman_dom"/>
</dbReference>
<evidence type="ECO:0000259" key="2">
    <source>
        <dbReference type="PROSITE" id="PS51384"/>
    </source>
</evidence>
<comment type="caution">
    <text evidence="3">The sequence shown here is derived from an EMBL/GenBank/DDBJ whole genome shotgun (WGS) entry which is preliminary data.</text>
</comment>
<sequence length="254" mass="27869">MPVTTRRVRHEVEFRRLSVLSNTRITPRMTRIVLHGTALEGFTSPGFDDHVKCIFPEPGKALPEPVREDGKLSWPDGMPPARDYTPRAHDPVRQELVIDFVVHEGGVASDWAMRAEPGDVLGIGGPRGSFLVEGEADWHLLMGDATALPAIARRIEELPRGARVMAVIEVVDAAEEQVFETEATLDTTWLHTAKGQSLSQYLKGLALPDGEGFAFFAAEAGVVAEARATFDRLGLPSDSYKAANYWRENPVAAE</sequence>
<organism evidence="3 4">
    <name type="scientific">Tropicimonas omnivorans</name>
    <dbReference type="NCBI Taxonomy" id="3075590"/>
    <lineage>
        <taxon>Bacteria</taxon>
        <taxon>Pseudomonadati</taxon>
        <taxon>Pseudomonadota</taxon>
        <taxon>Alphaproteobacteria</taxon>
        <taxon>Rhodobacterales</taxon>
        <taxon>Roseobacteraceae</taxon>
        <taxon>Tropicimonas</taxon>
    </lineage>
</organism>
<dbReference type="CDD" id="cd06193">
    <property type="entry name" value="siderophore_interacting"/>
    <property type="match status" value="1"/>
</dbReference>
<dbReference type="Pfam" id="PF08021">
    <property type="entry name" value="FAD_binding_9"/>
    <property type="match status" value="1"/>
</dbReference>
<dbReference type="EMBL" id="JAVRHL010000001">
    <property type="protein sequence ID" value="MDT0681988.1"/>
    <property type="molecule type" value="Genomic_DNA"/>
</dbReference>
<evidence type="ECO:0000313" key="3">
    <source>
        <dbReference type="EMBL" id="MDT0681988.1"/>
    </source>
</evidence>
<protein>
    <submittedName>
        <fullName evidence="3">Siderophore-interacting protein</fullName>
    </submittedName>
</protein>
<dbReference type="SUPFAM" id="SSF63380">
    <property type="entry name" value="Riboflavin synthase domain-like"/>
    <property type="match status" value="1"/>
</dbReference>
<dbReference type="PANTHER" id="PTHR30157">
    <property type="entry name" value="FERRIC REDUCTASE, NADPH-DEPENDENT"/>
    <property type="match status" value="1"/>
</dbReference>
<dbReference type="InterPro" id="IPR017938">
    <property type="entry name" value="Riboflavin_synthase-like_b-brl"/>
</dbReference>
<dbReference type="Gene3D" id="3.40.50.80">
    <property type="entry name" value="Nucleotide-binding domain of ferredoxin-NADP reductase (FNR) module"/>
    <property type="match status" value="1"/>
</dbReference>
<reference evidence="3 4" key="1">
    <citation type="submission" date="2023-09" db="EMBL/GenBank/DDBJ databases">
        <authorList>
            <person name="Rey-Velasco X."/>
        </authorList>
    </citation>
    <scope>NUCLEOTIDE SEQUENCE [LARGE SCALE GENOMIC DNA]</scope>
    <source>
        <strain evidence="3 4">F158</strain>
    </source>
</reference>
<proteinExistence type="inferred from homology"/>
<dbReference type="InterPro" id="IPR039261">
    <property type="entry name" value="FNR_nucleotide-bd"/>
</dbReference>